<keyword evidence="3" id="KW-1185">Reference proteome</keyword>
<evidence type="ECO:0008006" key="4">
    <source>
        <dbReference type="Google" id="ProtNLM"/>
    </source>
</evidence>
<name>A0ABN9WQ29_9DINO</name>
<organism evidence="2 3">
    <name type="scientific">Prorocentrum cordatum</name>
    <dbReference type="NCBI Taxonomy" id="2364126"/>
    <lineage>
        <taxon>Eukaryota</taxon>
        <taxon>Sar</taxon>
        <taxon>Alveolata</taxon>
        <taxon>Dinophyceae</taxon>
        <taxon>Prorocentrales</taxon>
        <taxon>Prorocentraceae</taxon>
        <taxon>Prorocentrum</taxon>
    </lineage>
</organism>
<protein>
    <recommendedName>
        <fullName evidence="4">HEAT repeat domain-containing protein</fullName>
    </recommendedName>
</protein>
<comment type="caution">
    <text evidence="2">The sequence shown here is derived from an EMBL/GenBank/DDBJ whole genome shotgun (WGS) entry which is preliminary data.</text>
</comment>
<dbReference type="Gene3D" id="1.25.10.10">
    <property type="entry name" value="Leucine-rich Repeat Variant"/>
    <property type="match status" value="1"/>
</dbReference>
<evidence type="ECO:0000313" key="3">
    <source>
        <dbReference type="Proteomes" id="UP001189429"/>
    </source>
</evidence>
<dbReference type="Proteomes" id="UP001189429">
    <property type="component" value="Unassembled WGS sequence"/>
</dbReference>
<dbReference type="InterPro" id="IPR011989">
    <property type="entry name" value="ARM-like"/>
</dbReference>
<accession>A0ABN9WQ29</accession>
<dbReference type="EMBL" id="CAUYUJ010019134">
    <property type="protein sequence ID" value="CAK0888797.1"/>
    <property type="molecule type" value="Genomic_DNA"/>
</dbReference>
<evidence type="ECO:0000256" key="1">
    <source>
        <dbReference type="SAM" id="SignalP"/>
    </source>
</evidence>
<keyword evidence="1" id="KW-0732">Signal</keyword>
<dbReference type="InterPro" id="IPR016024">
    <property type="entry name" value="ARM-type_fold"/>
</dbReference>
<gene>
    <name evidence="2" type="ORF">PCOR1329_LOCUS69522</name>
</gene>
<evidence type="ECO:0000313" key="2">
    <source>
        <dbReference type="EMBL" id="CAK0888797.1"/>
    </source>
</evidence>
<proteinExistence type="predicted"/>
<reference evidence="2" key="1">
    <citation type="submission" date="2023-10" db="EMBL/GenBank/DDBJ databases">
        <authorList>
            <person name="Chen Y."/>
            <person name="Shah S."/>
            <person name="Dougan E. K."/>
            <person name="Thang M."/>
            <person name="Chan C."/>
        </authorList>
    </citation>
    <scope>NUCLEOTIDE SEQUENCE [LARGE SCALE GENOMIC DNA]</scope>
</reference>
<feature type="signal peptide" evidence="1">
    <location>
        <begin position="1"/>
        <end position="24"/>
    </location>
</feature>
<sequence>MAPRPAALPLLALASVLRPPACRGAPGPPGLRLSSEGEALRGHADIRAGEGERQDAPLVSSAVDVPSLKVATSNVLKVATEGKAPCDPTEMPEWAKEACDKNTHVRVELVRGISYHEAEETEDDELLAFVAKVAADPEAEVRAALAFGWCLSCAVEKVPYNGLPVLWKLAKDSSWTVRVAVAGGPALQAAFAYKPAESWAVLANLSRDADTGQEVWEVRGAANWARVRLARGNYI</sequence>
<dbReference type="SUPFAM" id="SSF48371">
    <property type="entry name" value="ARM repeat"/>
    <property type="match status" value="1"/>
</dbReference>
<feature type="chain" id="PRO_5046179161" description="HEAT repeat domain-containing protein" evidence="1">
    <location>
        <begin position="25"/>
        <end position="235"/>
    </location>
</feature>